<evidence type="ECO:0000313" key="1">
    <source>
        <dbReference type="EMBL" id="VDM49903.1"/>
    </source>
</evidence>
<organism evidence="2 3">
    <name type="scientific">Toxocara canis</name>
    <name type="common">Canine roundworm</name>
    <dbReference type="NCBI Taxonomy" id="6265"/>
    <lineage>
        <taxon>Eukaryota</taxon>
        <taxon>Metazoa</taxon>
        <taxon>Ecdysozoa</taxon>
        <taxon>Nematoda</taxon>
        <taxon>Chromadorea</taxon>
        <taxon>Rhabditida</taxon>
        <taxon>Spirurina</taxon>
        <taxon>Ascaridomorpha</taxon>
        <taxon>Ascaridoidea</taxon>
        <taxon>Toxocaridae</taxon>
        <taxon>Toxocara</taxon>
    </lineage>
</organism>
<gene>
    <name evidence="1" type="ORF">TCNE_LOCUS18582</name>
</gene>
<accession>A0A183VCW2</accession>
<evidence type="ECO:0000313" key="2">
    <source>
        <dbReference type="Proteomes" id="UP000050794"/>
    </source>
</evidence>
<keyword evidence="2" id="KW-1185">Reference proteome</keyword>
<reference evidence="1 2" key="2">
    <citation type="submission" date="2018-11" db="EMBL/GenBank/DDBJ databases">
        <authorList>
            <consortium name="Pathogen Informatics"/>
        </authorList>
    </citation>
    <scope>NUCLEOTIDE SEQUENCE [LARGE SCALE GENOMIC DNA]</scope>
</reference>
<dbReference type="Proteomes" id="UP000050794">
    <property type="component" value="Unassembled WGS sequence"/>
</dbReference>
<name>A0A183VCW2_TOXCA</name>
<dbReference type="WBParaSite" id="TCNE_0001858601-mRNA-1">
    <property type="protein sequence ID" value="TCNE_0001858601-mRNA-1"/>
    <property type="gene ID" value="TCNE_0001858601"/>
</dbReference>
<proteinExistence type="predicted"/>
<dbReference type="EMBL" id="UYWY01025703">
    <property type="protein sequence ID" value="VDM49903.1"/>
    <property type="molecule type" value="Genomic_DNA"/>
</dbReference>
<dbReference type="AlphaFoldDB" id="A0A183VCW2"/>
<sequence>MPQVVGQLGASVNFKLGSTRLRAFPPCAPTLGAGQSLLVPFVAHSHCTSNTVSSMTTEGADNFNVFGSSHQAESTVAVDYLRSEYYLLFLLMFEKLSFNPSIKHDVFSALQPQLNNISVESVLNGRVQNDDSVGQKVCFTFSYAIFSFLKFIFSFQGSKAFHVKPLSV</sequence>
<evidence type="ECO:0000313" key="3">
    <source>
        <dbReference type="WBParaSite" id="TCNE_0001858601-mRNA-1"/>
    </source>
</evidence>
<protein>
    <submittedName>
        <fullName evidence="3">SERPIN domain-containing protein</fullName>
    </submittedName>
</protein>
<reference evidence="3" key="1">
    <citation type="submission" date="2016-06" db="UniProtKB">
        <authorList>
            <consortium name="WormBaseParasite"/>
        </authorList>
    </citation>
    <scope>IDENTIFICATION</scope>
</reference>